<dbReference type="WBParaSite" id="RSKR_0000109800.1">
    <property type="protein sequence ID" value="RSKR_0000109800.1"/>
    <property type="gene ID" value="RSKR_0000109800"/>
</dbReference>
<sequence>MTDKFEAFTAYIEAHKDLYIERLAEAVAIPSVSADPERRDDVFRMMDHAKKMVESLGGDAELIKNGMETLTDGGQIPLPPVLFASFGKDKTKKTLLVYGHLDVQPASLSDGWASEPFKLVERDGKLFGRGSTDDKGPVLGWLHCVEAMNALNIELPVNIKCVFEGHEESGSNGLEDILKSHKDTFLKDVDFCCISDNYWFGSKPAICYGLRGNSYFGIEIRGPKQDLHSGTHGSSLNEPMTDLMYMMNLLIDVHGKILIEGIYRDVAELTEAEAKLYDNIDFDVKKYAEELGVEKLACMDKNQLVMNRMRNPCLSIHGIEGAFAEVGSKTVIPSKVIGKFSLRTVPNMTIKETDRCVTDYLNKIWAARGSSNKMKIIPFKAGRSWVGDINAPNFKAAERAIKRVHKVPHVSFEREGASIPITMTLEELTGKSTLLLPMGSSDDMAHSQNEKLNIFNYIEGTKVMGAYLMELGQL</sequence>
<organism evidence="1 2">
    <name type="scientific">Rhabditophanes sp. KR3021</name>
    <dbReference type="NCBI Taxonomy" id="114890"/>
    <lineage>
        <taxon>Eukaryota</taxon>
        <taxon>Metazoa</taxon>
        <taxon>Ecdysozoa</taxon>
        <taxon>Nematoda</taxon>
        <taxon>Chromadorea</taxon>
        <taxon>Rhabditida</taxon>
        <taxon>Tylenchina</taxon>
        <taxon>Panagrolaimomorpha</taxon>
        <taxon>Strongyloidoidea</taxon>
        <taxon>Alloionematidae</taxon>
        <taxon>Rhabditophanes</taxon>
    </lineage>
</organism>
<name>A0AC35TIW0_9BILA</name>
<protein>
    <submittedName>
        <fullName evidence="2">M20_dimer domain-containing protein</fullName>
    </submittedName>
</protein>
<accession>A0AC35TIW0</accession>
<evidence type="ECO:0000313" key="2">
    <source>
        <dbReference type="WBParaSite" id="RSKR_0000109800.1"/>
    </source>
</evidence>
<reference evidence="2" key="1">
    <citation type="submission" date="2016-11" db="UniProtKB">
        <authorList>
            <consortium name="WormBaseParasite"/>
        </authorList>
    </citation>
    <scope>IDENTIFICATION</scope>
    <source>
        <strain evidence="2">KR3021</strain>
    </source>
</reference>
<evidence type="ECO:0000313" key="1">
    <source>
        <dbReference type="Proteomes" id="UP000095286"/>
    </source>
</evidence>
<dbReference type="Proteomes" id="UP000095286">
    <property type="component" value="Unplaced"/>
</dbReference>
<proteinExistence type="predicted"/>